<comment type="similarity">
    <text evidence="17">Belongs to the AAA ATPase family.</text>
</comment>
<evidence type="ECO:0000256" key="5">
    <source>
        <dbReference type="ARBA" id="ARBA00022670"/>
    </source>
</evidence>
<dbReference type="InterPro" id="IPR037219">
    <property type="entry name" value="Peptidase_M41-like"/>
</dbReference>
<dbReference type="GO" id="GO:0004222">
    <property type="term" value="F:metalloendopeptidase activity"/>
    <property type="evidence" value="ECO:0007669"/>
    <property type="project" value="InterPro"/>
</dbReference>
<dbReference type="FunFam" id="1.20.58.760:FF:000002">
    <property type="entry name" value="ATP-dependent zinc metalloprotease FtsH"/>
    <property type="match status" value="1"/>
</dbReference>
<keyword evidence="6 18" id="KW-0812">Transmembrane</keyword>
<evidence type="ECO:0000256" key="9">
    <source>
        <dbReference type="ARBA" id="ARBA00022801"/>
    </source>
</evidence>
<comment type="subcellular location">
    <subcellularLocation>
        <location evidence="2">Mitochondrion inner membrane</location>
        <topology evidence="2">Single-pass membrane protein</topology>
        <orientation evidence="2">Intermembrane side</orientation>
    </subcellularLocation>
</comment>
<evidence type="ECO:0000256" key="3">
    <source>
        <dbReference type="ARBA" id="ARBA00010044"/>
    </source>
</evidence>
<evidence type="ECO:0000256" key="17">
    <source>
        <dbReference type="RuleBase" id="RU003651"/>
    </source>
</evidence>
<evidence type="ECO:0000313" key="20">
    <source>
        <dbReference type="EMBL" id="KHN16451.1"/>
    </source>
</evidence>
<keyword evidence="11 17" id="KW-0067">ATP-binding</keyword>
<evidence type="ECO:0000256" key="4">
    <source>
        <dbReference type="ARBA" id="ARBA00010550"/>
    </source>
</evidence>
<dbReference type="Gene3D" id="1.10.8.60">
    <property type="match status" value="1"/>
</dbReference>
<evidence type="ECO:0000259" key="19">
    <source>
        <dbReference type="SMART" id="SM00382"/>
    </source>
</evidence>
<dbReference type="InterPro" id="IPR005936">
    <property type="entry name" value="FtsH"/>
</dbReference>
<dbReference type="PROSITE" id="PS00674">
    <property type="entry name" value="AAA"/>
    <property type="match status" value="1"/>
</dbReference>
<keyword evidence="10" id="KW-0862">Zinc</keyword>
<dbReference type="InterPro" id="IPR000642">
    <property type="entry name" value="Peptidase_M41"/>
</dbReference>
<dbReference type="InterPro" id="IPR003959">
    <property type="entry name" value="ATPase_AAA_core"/>
</dbReference>
<dbReference type="FunFam" id="1.10.8.60:FF:000001">
    <property type="entry name" value="ATP-dependent zinc metalloprotease FtsH"/>
    <property type="match status" value="1"/>
</dbReference>
<dbReference type="InterPro" id="IPR003593">
    <property type="entry name" value="AAA+_ATPase"/>
</dbReference>
<dbReference type="GO" id="GO:0006508">
    <property type="term" value="P:proteolysis"/>
    <property type="evidence" value="ECO:0007669"/>
    <property type="project" value="UniProtKB-KW"/>
</dbReference>
<feature type="non-terminal residue" evidence="20">
    <location>
        <position position="1"/>
    </location>
</feature>
<dbReference type="Gene3D" id="3.40.50.300">
    <property type="entry name" value="P-loop containing nucleotide triphosphate hydrolases"/>
    <property type="match status" value="1"/>
</dbReference>
<dbReference type="GO" id="GO:0009507">
    <property type="term" value="C:chloroplast"/>
    <property type="evidence" value="ECO:0007669"/>
    <property type="project" value="TreeGrafter"/>
</dbReference>
<dbReference type="InterPro" id="IPR027417">
    <property type="entry name" value="P-loop_NTPase"/>
</dbReference>
<dbReference type="Gene3D" id="1.20.58.760">
    <property type="entry name" value="Peptidase M41"/>
    <property type="match status" value="1"/>
</dbReference>
<protein>
    <submittedName>
        <fullName evidence="20">ATP-dependent zinc metalloprotease FTSH 11, chloroplastic/mitochondrial</fullName>
        <ecNumber evidence="20">3.4.24.-</ecNumber>
    </submittedName>
</protein>
<keyword evidence="8 17" id="KW-0547">Nucleotide-binding</keyword>
<proteinExistence type="inferred from homology"/>
<dbReference type="GO" id="GO:0005524">
    <property type="term" value="F:ATP binding"/>
    <property type="evidence" value="ECO:0007669"/>
    <property type="project" value="UniProtKB-KW"/>
</dbReference>
<dbReference type="AlphaFoldDB" id="A0A0B2Q4F7"/>
<dbReference type="InterPro" id="IPR003960">
    <property type="entry name" value="ATPase_AAA_CS"/>
</dbReference>
<dbReference type="CDD" id="cd19501">
    <property type="entry name" value="RecA-like_FtsH"/>
    <property type="match status" value="1"/>
</dbReference>
<dbReference type="InterPro" id="IPR041569">
    <property type="entry name" value="AAA_lid_3"/>
</dbReference>
<dbReference type="Pfam" id="PF01434">
    <property type="entry name" value="Peptidase_M41"/>
    <property type="match status" value="1"/>
</dbReference>
<keyword evidence="7" id="KW-0479">Metal-binding</keyword>
<comment type="similarity">
    <text evidence="3">In the C-terminal section; belongs to the peptidase M41 family.</text>
</comment>
<accession>A0A0B2Q4F7</accession>
<evidence type="ECO:0000256" key="13">
    <source>
        <dbReference type="ARBA" id="ARBA00022989"/>
    </source>
</evidence>
<evidence type="ECO:0000256" key="8">
    <source>
        <dbReference type="ARBA" id="ARBA00022741"/>
    </source>
</evidence>
<keyword evidence="12" id="KW-0809">Transit peptide</keyword>
<keyword evidence="13 18" id="KW-1133">Transmembrane helix</keyword>
<dbReference type="FunFam" id="3.40.50.300:FF:000195">
    <property type="entry name" value="ATP-dependent zinc metalloprotease FTSH 11"/>
    <property type="match status" value="1"/>
</dbReference>
<dbReference type="Pfam" id="PF00004">
    <property type="entry name" value="AAA"/>
    <property type="match status" value="1"/>
</dbReference>
<evidence type="ECO:0000256" key="12">
    <source>
        <dbReference type="ARBA" id="ARBA00022946"/>
    </source>
</evidence>
<evidence type="ECO:0000256" key="18">
    <source>
        <dbReference type="SAM" id="Phobius"/>
    </source>
</evidence>
<dbReference type="GO" id="GO:0004176">
    <property type="term" value="F:ATP-dependent peptidase activity"/>
    <property type="evidence" value="ECO:0007669"/>
    <property type="project" value="InterPro"/>
</dbReference>
<dbReference type="Proteomes" id="UP000053555">
    <property type="component" value="Unassembled WGS sequence"/>
</dbReference>
<dbReference type="SMART" id="SM00382">
    <property type="entry name" value="AAA"/>
    <property type="match status" value="1"/>
</dbReference>
<evidence type="ECO:0000256" key="11">
    <source>
        <dbReference type="ARBA" id="ARBA00022840"/>
    </source>
</evidence>
<evidence type="ECO:0000256" key="6">
    <source>
        <dbReference type="ARBA" id="ARBA00022692"/>
    </source>
</evidence>
<evidence type="ECO:0000256" key="1">
    <source>
        <dbReference type="ARBA" id="ARBA00001947"/>
    </source>
</evidence>
<sequence>LVADADANPQDAAKQSALLVELNKQSPESVIKWFEQRDRAVDSRGVAEYLRALVVTNAISEYLPDEDSGKASSLPTLLQELKQRALGNSDETFVSPGISDKQPLHVVMVDPKVSNKSRFAQELISTILITVAVGLVWFMGAAALQKYIGSLGGIGPSGVGSSSSYAPKELNKEVMPEKNVKTFKDVKGCDDAKQELEEVVEYLKNPSKFTRLGGKLPKGILLTGAPGTGKTLLAKAIAGEAGVPFFYRAGSEFEEMFVGVGARRVRSLFQAAKKKAPCIIFIDEIDAVGSTRKQWEGHTKKTLHQLLVEMDGFEQNEGIILMAATNLPDILDPALTRPGRFDRHIVVPNPDVRGRQEILELYLQDKPIADDVDVKAIARGTPGFNGADLANLVNVAAIKAAVEGAEKVTAAQLEFAKDRIVMGTERKTMFISEESKKLTAYHESGHAIVALNTDGAYPIHKATIMPRGSALGMVTQLPSSDETSISKKQLLARLDVCMGGRVAEELIFGQDYVTTGASSDLHTATELAQYMVSNCGMSDAIGPVNIKERPSSEMQSRIDAEASVVKLLREAYDRVKALLKKHEKALHVLANALLEYETLSAEEIRRILLPYREGWLPEQQEQEAAEGDLVLV</sequence>
<reference evidence="20" key="1">
    <citation type="submission" date="2014-07" db="EMBL/GenBank/DDBJ databases">
        <title>Identification of a novel salt tolerance gene in wild soybean by whole-genome sequencing.</title>
        <authorList>
            <person name="Lam H.-M."/>
            <person name="Qi X."/>
            <person name="Li M.-W."/>
            <person name="Liu X."/>
            <person name="Xie M."/>
            <person name="Ni M."/>
            <person name="Xu X."/>
        </authorList>
    </citation>
    <scope>NUCLEOTIDE SEQUENCE [LARGE SCALE GENOMIC DNA]</scope>
    <source>
        <tissue evidence="20">Root</tissue>
    </source>
</reference>
<evidence type="ECO:0000256" key="15">
    <source>
        <dbReference type="ARBA" id="ARBA00023128"/>
    </source>
</evidence>
<dbReference type="GO" id="GO:0045037">
    <property type="term" value="P:protein import into chloroplast stroma"/>
    <property type="evidence" value="ECO:0007669"/>
    <property type="project" value="TreeGrafter"/>
</dbReference>
<keyword evidence="14 20" id="KW-0482">Metalloprotease</keyword>
<keyword evidence="15" id="KW-0496">Mitochondrion</keyword>
<dbReference type="NCBIfam" id="TIGR01241">
    <property type="entry name" value="FtsH_fam"/>
    <property type="match status" value="1"/>
</dbReference>
<dbReference type="HAMAP" id="MF_01458">
    <property type="entry name" value="FtsH"/>
    <property type="match status" value="1"/>
</dbReference>
<name>A0A0B2Q4F7_GLYSO</name>
<evidence type="ECO:0000256" key="2">
    <source>
        <dbReference type="ARBA" id="ARBA00004243"/>
    </source>
</evidence>
<dbReference type="GO" id="GO:0016887">
    <property type="term" value="F:ATP hydrolysis activity"/>
    <property type="evidence" value="ECO:0007669"/>
    <property type="project" value="InterPro"/>
</dbReference>
<comment type="similarity">
    <text evidence="4">In the N-terminal section; belongs to the AAA ATPase family.</text>
</comment>
<gene>
    <name evidence="20" type="ORF">glysoja_047323</name>
</gene>
<feature type="transmembrane region" description="Helical" evidence="18">
    <location>
        <begin position="123"/>
        <end position="144"/>
    </location>
</feature>
<dbReference type="GO" id="GO:0005743">
    <property type="term" value="C:mitochondrial inner membrane"/>
    <property type="evidence" value="ECO:0007669"/>
    <property type="project" value="UniProtKB-SubCell"/>
</dbReference>
<keyword evidence="9 20" id="KW-0378">Hydrolase</keyword>
<organism evidence="20">
    <name type="scientific">Glycine soja</name>
    <name type="common">Wild soybean</name>
    <dbReference type="NCBI Taxonomy" id="3848"/>
    <lineage>
        <taxon>Eukaryota</taxon>
        <taxon>Viridiplantae</taxon>
        <taxon>Streptophyta</taxon>
        <taxon>Embryophyta</taxon>
        <taxon>Tracheophyta</taxon>
        <taxon>Spermatophyta</taxon>
        <taxon>Magnoliopsida</taxon>
        <taxon>eudicotyledons</taxon>
        <taxon>Gunneridae</taxon>
        <taxon>Pentapetalae</taxon>
        <taxon>rosids</taxon>
        <taxon>fabids</taxon>
        <taxon>Fabales</taxon>
        <taxon>Fabaceae</taxon>
        <taxon>Papilionoideae</taxon>
        <taxon>50 kb inversion clade</taxon>
        <taxon>NPAAA clade</taxon>
        <taxon>indigoferoid/millettioid clade</taxon>
        <taxon>Phaseoleae</taxon>
        <taxon>Glycine</taxon>
        <taxon>Glycine subgen. Soja</taxon>
    </lineage>
</organism>
<dbReference type="PANTHER" id="PTHR23076">
    <property type="entry name" value="METALLOPROTEASE M41 FTSH"/>
    <property type="match status" value="1"/>
</dbReference>
<dbReference type="SUPFAM" id="SSF140990">
    <property type="entry name" value="FtsH protease domain-like"/>
    <property type="match status" value="1"/>
</dbReference>
<dbReference type="EMBL" id="KN660456">
    <property type="protein sequence ID" value="KHN16451.1"/>
    <property type="molecule type" value="Genomic_DNA"/>
</dbReference>
<evidence type="ECO:0000256" key="16">
    <source>
        <dbReference type="ARBA" id="ARBA00023136"/>
    </source>
</evidence>
<feature type="domain" description="AAA+ ATPase" evidence="19">
    <location>
        <begin position="216"/>
        <end position="351"/>
    </location>
</feature>
<dbReference type="PANTHER" id="PTHR23076:SF97">
    <property type="entry name" value="ATP-DEPENDENT ZINC METALLOPROTEASE YME1L1"/>
    <property type="match status" value="1"/>
</dbReference>
<evidence type="ECO:0000256" key="7">
    <source>
        <dbReference type="ARBA" id="ARBA00022723"/>
    </source>
</evidence>
<dbReference type="Pfam" id="PF17862">
    <property type="entry name" value="AAA_lid_3"/>
    <property type="match status" value="1"/>
</dbReference>
<evidence type="ECO:0000256" key="14">
    <source>
        <dbReference type="ARBA" id="ARBA00023049"/>
    </source>
</evidence>
<evidence type="ECO:0000256" key="10">
    <source>
        <dbReference type="ARBA" id="ARBA00022833"/>
    </source>
</evidence>
<dbReference type="MEROPS" id="M41.018"/>
<comment type="cofactor">
    <cofactor evidence="1">
        <name>Zn(2+)</name>
        <dbReference type="ChEBI" id="CHEBI:29105"/>
    </cofactor>
</comment>
<dbReference type="GO" id="GO:0046872">
    <property type="term" value="F:metal ion binding"/>
    <property type="evidence" value="ECO:0007669"/>
    <property type="project" value="UniProtKB-KW"/>
</dbReference>
<keyword evidence="5 20" id="KW-0645">Protease</keyword>
<dbReference type="SUPFAM" id="SSF52540">
    <property type="entry name" value="P-loop containing nucleoside triphosphate hydrolases"/>
    <property type="match status" value="1"/>
</dbReference>
<keyword evidence="16 18" id="KW-0472">Membrane</keyword>
<dbReference type="EC" id="3.4.24.-" evidence="20"/>